<dbReference type="InterPro" id="IPR009793">
    <property type="entry name" value="DUF1361"/>
</dbReference>
<sequence length="207" mass="24523">MKARYIARITFVLLMIISICFNSVFKFLTLNLFLAYIPFELCLLLKLFKPKRNIEWPLFIIFMLVFLFMVPNTLYMVTDLIHLKQFNFNFYQGLEIQEWVYFTFLIISVLLALYLLTIMYLELEHFTHNLLMNKLLILVIMFLNGLGIFIGRFLRLHSVYLINEPLPIIQKVLTSLNFESISFILLLVILQIIIYAFAKGVRSVNES</sequence>
<reference evidence="2 3" key="1">
    <citation type="journal article" date="2024" name="Pathogens">
        <title>Staphylococcus hsinchuensis sp. nov., Isolated from Soymilk.</title>
        <authorList>
            <person name="Wang Y.T."/>
            <person name="Lin Y.C."/>
            <person name="Hsieh Y.H."/>
            <person name="Lin Y.T."/>
            <person name="Hamada M."/>
            <person name="Chen C.C."/>
            <person name="Liou J.S."/>
            <person name="Lee A.Y."/>
            <person name="Zhang W.L."/>
            <person name="Chen Y.T."/>
            <person name="Huang C.H."/>
        </authorList>
    </citation>
    <scope>NUCLEOTIDE SEQUENCE [LARGE SCALE GENOMIC DNA]</scope>
    <source>
        <strain evidence="2 3">H164</strain>
    </source>
</reference>
<gene>
    <name evidence="2" type="ORF">QQM35_05125</name>
</gene>
<protein>
    <submittedName>
        <fullName evidence="2">DUF1361 domain-containing protein</fullName>
    </submittedName>
</protein>
<keyword evidence="1" id="KW-0812">Transmembrane</keyword>
<feature type="transmembrane region" description="Helical" evidence="1">
    <location>
        <begin position="99"/>
        <end position="123"/>
    </location>
</feature>
<keyword evidence="1" id="KW-0472">Membrane</keyword>
<accession>A0ABZ3EGB1</accession>
<feature type="transmembrane region" description="Helical" evidence="1">
    <location>
        <begin position="176"/>
        <end position="198"/>
    </location>
</feature>
<dbReference type="RefSeq" id="WP_251518911.1">
    <property type="nucleotide sequence ID" value="NZ_CP128355.1"/>
</dbReference>
<dbReference type="Pfam" id="PF07099">
    <property type="entry name" value="DUF1361"/>
    <property type="match status" value="1"/>
</dbReference>
<evidence type="ECO:0000256" key="1">
    <source>
        <dbReference type="SAM" id="Phobius"/>
    </source>
</evidence>
<evidence type="ECO:0000313" key="3">
    <source>
        <dbReference type="Proteomes" id="UP001436297"/>
    </source>
</evidence>
<name>A0ABZ3EGB1_9STAP</name>
<keyword evidence="3" id="KW-1185">Reference proteome</keyword>
<feature type="transmembrane region" description="Helical" evidence="1">
    <location>
        <begin position="56"/>
        <end position="78"/>
    </location>
</feature>
<dbReference type="Proteomes" id="UP001436297">
    <property type="component" value="Chromosome"/>
</dbReference>
<feature type="transmembrane region" description="Helical" evidence="1">
    <location>
        <begin position="12"/>
        <end position="36"/>
    </location>
</feature>
<evidence type="ECO:0000313" key="2">
    <source>
        <dbReference type="EMBL" id="XAF71478.1"/>
    </source>
</evidence>
<dbReference type="EMBL" id="CP128355">
    <property type="protein sequence ID" value="XAF71478.1"/>
    <property type="molecule type" value="Genomic_DNA"/>
</dbReference>
<organism evidence="2 3">
    <name type="scientific">Staphylococcus hsinchuensis</name>
    <dbReference type="NCBI Taxonomy" id="3051183"/>
    <lineage>
        <taxon>Bacteria</taxon>
        <taxon>Bacillati</taxon>
        <taxon>Bacillota</taxon>
        <taxon>Bacilli</taxon>
        <taxon>Bacillales</taxon>
        <taxon>Staphylococcaceae</taxon>
        <taxon>Staphylococcus</taxon>
    </lineage>
</organism>
<keyword evidence="1" id="KW-1133">Transmembrane helix</keyword>
<proteinExistence type="predicted"/>
<feature type="transmembrane region" description="Helical" evidence="1">
    <location>
        <begin position="135"/>
        <end position="155"/>
    </location>
</feature>